<keyword evidence="8 13" id="KW-1133">Transmembrane helix</keyword>
<dbReference type="InterPro" id="IPR018422">
    <property type="entry name" value="Cation/H_exchanger_CPA1"/>
</dbReference>
<evidence type="ECO:0000256" key="11">
    <source>
        <dbReference type="ARBA" id="ARBA00023136"/>
    </source>
</evidence>
<feature type="transmembrane region" description="Helical" evidence="13">
    <location>
        <begin position="506"/>
        <end position="527"/>
    </location>
</feature>
<feature type="domain" description="Cation/H+ exchanger transmembrane" evidence="14">
    <location>
        <begin position="60"/>
        <end position="262"/>
    </location>
</feature>
<evidence type="ECO:0000256" key="4">
    <source>
        <dbReference type="ARBA" id="ARBA00022448"/>
    </source>
</evidence>
<feature type="transmembrane region" description="Helical" evidence="13">
    <location>
        <begin position="266"/>
        <end position="288"/>
    </location>
</feature>
<feature type="transmembrane region" description="Helical" evidence="13">
    <location>
        <begin position="351"/>
        <end position="377"/>
    </location>
</feature>
<dbReference type="PANTHER" id="PTHR10110">
    <property type="entry name" value="SODIUM/HYDROGEN EXCHANGER"/>
    <property type="match status" value="1"/>
</dbReference>
<dbReference type="GO" id="GO:0055038">
    <property type="term" value="C:recycling endosome membrane"/>
    <property type="evidence" value="ECO:0007669"/>
    <property type="project" value="UniProtKB-SubCell"/>
</dbReference>
<reference evidence="15 16" key="2">
    <citation type="submission" date="2018-11" db="EMBL/GenBank/DDBJ databases">
        <authorList>
            <consortium name="Pathogen Informatics"/>
        </authorList>
    </citation>
    <scope>NUCLEOTIDE SEQUENCE [LARGE SCALE GENOMIC DNA]</scope>
</reference>
<dbReference type="PRINTS" id="PR01088">
    <property type="entry name" value="NAHEXCHNGR6"/>
</dbReference>
<name>A0A0R3QRM0_9BILA</name>
<keyword evidence="4" id="KW-0813">Transport</keyword>
<feature type="transmembrane region" description="Helical" evidence="13">
    <location>
        <begin position="226"/>
        <end position="246"/>
    </location>
</feature>
<evidence type="ECO:0000313" key="15">
    <source>
        <dbReference type="EMBL" id="VDO28063.1"/>
    </source>
</evidence>
<feature type="transmembrane region" description="Helical" evidence="13">
    <location>
        <begin position="74"/>
        <end position="93"/>
    </location>
</feature>
<keyword evidence="10" id="KW-0406">Ion transport</keyword>
<evidence type="ECO:0000256" key="7">
    <source>
        <dbReference type="ARBA" id="ARBA00022753"/>
    </source>
</evidence>
<keyword evidence="5" id="KW-1003">Cell membrane</keyword>
<evidence type="ECO:0000256" key="5">
    <source>
        <dbReference type="ARBA" id="ARBA00022475"/>
    </source>
</evidence>
<keyword evidence="6 13" id="KW-0812">Transmembrane</keyword>
<evidence type="ECO:0000313" key="17">
    <source>
        <dbReference type="WBParaSite" id="BTMF_0001036401-mRNA-1"/>
    </source>
</evidence>
<feature type="transmembrane region" description="Helical" evidence="13">
    <location>
        <begin position="411"/>
        <end position="429"/>
    </location>
</feature>
<evidence type="ECO:0000256" key="3">
    <source>
        <dbReference type="ARBA" id="ARBA00007367"/>
    </source>
</evidence>
<dbReference type="GO" id="GO:0098719">
    <property type="term" value="P:sodium ion import across plasma membrane"/>
    <property type="evidence" value="ECO:0007669"/>
    <property type="project" value="TreeGrafter"/>
</dbReference>
<feature type="transmembrane region" description="Helical" evidence="13">
    <location>
        <begin position="389"/>
        <end position="405"/>
    </location>
</feature>
<dbReference type="Pfam" id="PF00999">
    <property type="entry name" value="Na_H_Exchanger"/>
    <property type="match status" value="2"/>
</dbReference>
<dbReference type="EMBL" id="UZAG01016391">
    <property type="protein sequence ID" value="VDO28063.1"/>
    <property type="molecule type" value="Genomic_DNA"/>
</dbReference>
<keyword evidence="9" id="KW-0915">Sodium</keyword>
<dbReference type="Gene3D" id="6.10.140.1330">
    <property type="match status" value="1"/>
</dbReference>
<gene>
    <name evidence="15" type="ORF">BTMF_LOCUS8406</name>
</gene>
<dbReference type="GO" id="GO:0005886">
    <property type="term" value="C:plasma membrane"/>
    <property type="evidence" value="ECO:0007669"/>
    <property type="project" value="UniProtKB-SubCell"/>
</dbReference>
<dbReference type="WBParaSite" id="BTMF_0001036401-mRNA-1">
    <property type="protein sequence ID" value="BTMF_0001036401-mRNA-1"/>
    <property type="gene ID" value="BTMF_0001036401"/>
</dbReference>
<evidence type="ECO:0000256" key="9">
    <source>
        <dbReference type="ARBA" id="ARBA00023053"/>
    </source>
</evidence>
<keyword evidence="12" id="KW-0739">Sodium transport</keyword>
<reference evidence="17" key="1">
    <citation type="submission" date="2017-02" db="UniProtKB">
        <authorList>
            <consortium name="WormBaseParasite"/>
        </authorList>
    </citation>
    <scope>IDENTIFICATION</scope>
</reference>
<dbReference type="GO" id="GO:0015385">
    <property type="term" value="F:sodium:proton antiporter activity"/>
    <property type="evidence" value="ECO:0007669"/>
    <property type="project" value="InterPro"/>
</dbReference>
<sequence length="663" mass="75156">MVVNQITFILLDVDANKCVSGFGGRRDSAEHIEQAAEKRAYSIHRIDTLILLIFVALLVSIVLTTWFFKHHRLRFIHETGLTLCYGLLIGLLLRYTNIGVIESQTIDVMQKNGSVVHDPPDYLRLEVEPAKTQKVQFHYELIEGFFGDKDKQSERHLEQKAVFSPEIFFNLLLPPIIFNAGYSLKKRHFFRNIGSILTFAFAGTTISAITFGYVRPYFSYSFDFRNFLYQIIMHSFCWLFSSSFTFKELLFFGALMSSTDPGFKNNFGFIIVNIILIPLLLLSLCYCIKSCNFFPILVSVLAVFQEMEVESDLYALVFGESVLNDAVAIVLSSSVDNFAASDKSFDLDALFAAVIDFLSVFFGSLLLGSVIGCATALITKMTEIKEFPLLEAALFILLSYLSFLLAEFVELTGIVAVLFCAICQAHYTYNNLSDEARTRTKQFFELSVFLSRAAHIYPVSAMLNIRRKPKIPQRYQHMMLFSGLRGAMAFALAYRNTSTDNRQIMATTTSMVVIVTVLFNGGLTSWFTEYLGIRHGVDAYDDSQLQLNLDDSHLQGMDTLSRVSGQNPWDKAFLPRKWYNFDASFMKPFLTNANPTLLETMPSFMAPFAKIFTTKQQLSMYTRTTNNNGAVSNQSPSNDNPFLRVRYYNSLDRIAINNSSSKL</sequence>
<dbReference type="InterPro" id="IPR006153">
    <property type="entry name" value="Cation/H_exchanger_TM"/>
</dbReference>
<dbReference type="GO" id="GO:0051453">
    <property type="term" value="P:regulation of intracellular pH"/>
    <property type="evidence" value="ECO:0007669"/>
    <property type="project" value="TreeGrafter"/>
</dbReference>
<evidence type="ECO:0000256" key="2">
    <source>
        <dbReference type="ARBA" id="ARBA00004651"/>
    </source>
</evidence>
<keyword evidence="11 13" id="KW-0472">Membrane</keyword>
<comment type="similarity">
    <text evidence="3">Belongs to the monovalent cation:proton antiporter 1 (CPA1) transporter (TC 2.A.36) family.</text>
</comment>
<protein>
    <submittedName>
        <fullName evidence="17">Sodium/hydrogen exchanger</fullName>
    </submittedName>
</protein>
<keyword evidence="7" id="KW-0967">Endosome</keyword>
<dbReference type="Proteomes" id="UP000280834">
    <property type="component" value="Unassembled WGS sequence"/>
</dbReference>
<feature type="transmembrane region" description="Helical" evidence="13">
    <location>
        <begin position="193"/>
        <end position="214"/>
    </location>
</feature>
<proteinExistence type="inferred from homology"/>
<keyword evidence="16" id="KW-1185">Reference proteome</keyword>
<feature type="domain" description="Cation/H+ exchanger transmembrane" evidence="14">
    <location>
        <begin position="297"/>
        <end position="451"/>
    </location>
</feature>
<evidence type="ECO:0000256" key="10">
    <source>
        <dbReference type="ARBA" id="ARBA00023065"/>
    </source>
</evidence>
<dbReference type="PRINTS" id="PR01084">
    <property type="entry name" value="NAHEXCHNGR"/>
</dbReference>
<dbReference type="AlphaFoldDB" id="A0A0R3QRM0"/>
<evidence type="ECO:0000256" key="6">
    <source>
        <dbReference type="ARBA" id="ARBA00022692"/>
    </source>
</evidence>
<evidence type="ECO:0000256" key="1">
    <source>
        <dbReference type="ARBA" id="ARBA00004195"/>
    </source>
</evidence>
<evidence type="ECO:0000256" key="8">
    <source>
        <dbReference type="ARBA" id="ARBA00022989"/>
    </source>
</evidence>
<dbReference type="InterPro" id="IPR004709">
    <property type="entry name" value="NaH_exchanger"/>
</dbReference>
<comment type="subcellular location">
    <subcellularLocation>
        <location evidence="2">Cell membrane</location>
        <topology evidence="2">Multi-pass membrane protein</topology>
    </subcellularLocation>
    <subcellularLocation>
        <location evidence="1">Recycling endosome membrane</location>
        <topology evidence="1">Multi-pass membrane protein</topology>
    </subcellularLocation>
</comment>
<organism evidence="17">
    <name type="scientific">Brugia timori</name>
    <dbReference type="NCBI Taxonomy" id="42155"/>
    <lineage>
        <taxon>Eukaryota</taxon>
        <taxon>Metazoa</taxon>
        <taxon>Ecdysozoa</taxon>
        <taxon>Nematoda</taxon>
        <taxon>Chromadorea</taxon>
        <taxon>Rhabditida</taxon>
        <taxon>Spirurina</taxon>
        <taxon>Spiruromorpha</taxon>
        <taxon>Filarioidea</taxon>
        <taxon>Onchocercidae</taxon>
        <taxon>Brugia</taxon>
    </lineage>
</organism>
<dbReference type="STRING" id="42155.A0A0R3QRM0"/>
<dbReference type="InterPro" id="IPR002090">
    <property type="entry name" value="NHE-6/7/9"/>
</dbReference>
<feature type="transmembrane region" description="Helical" evidence="13">
    <location>
        <begin position="48"/>
        <end position="68"/>
    </location>
</feature>
<dbReference type="PANTHER" id="PTHR10110:SF187">
    <property type="entry name" value="SODIUM_HYDROGEN EXCHANGER"/>
    <property type="match status" value="1"/>
</dbReference>
<evidence type="ECO:0000256" key="12">
    <source>
        <dbReference type="ARBA" id="ARBA00023201"/>
    </source>
</evidence>
<evidence type="ECO:0000259" key="14">
    <source>
        <dbReference type="Pfam" id="PF00999"/>
    </source>
</evidence>
<evidence type="ECO:0000313" key="16">
    <source>
        <dbReference type="Proteomes" id="UP000280834"/>
    </source>
</evidence>
<evidence type="ECO:0000256" key="13">
    <source>
        <dbReference type="SAM" id="Phobius"/>
    </source>
</evidence>
<accession>A0A0R3QRM0</accession>
<dbReference type="GO" id="GO:0015386">
    <property type="term" value="F:potassium:proton antiporter activity"/>
    <property type="evidence" value="ECO:0007669"/>
    <property type="project" value="TreeGrafter"/>
</dbReference>